<evidence type="ECO:0000256" key="9">
    <source>
        <dbReference type="PROSITE-ProRule" id="PRU00042"/>
    </source>
</evidence>
<feature type="domain" description="C2H2-type" evidence="11">
    <location>
        <begin position="306"/>
        <end position="333"/>
    </location>
</feature>
<feature type="compositionally biased region" description="Polar residues" evidence="10">
    <location>
        <begin position="227"/>
        <end position="252"/>
    </location>
</feature>
<evidence type="ECO:0000256" key="4">
    <source>
        <dbReference type="ARBA" id="ARBA00022771"/>
    </source>
</evidence>
<dbReference type="GO" id="GO:0010447">
    <property type="term" value="P:response to acidic pH"/>
    <property type="evidence" value="ECO:0007669"/>
    <property type="project" value="InterPro"/>
</dbReference>
<feature type="region of interest" description="Disordered" evidence="10">
    <location>
        <begin position="222"/>
        <end position="288"/>
    </location>
</feature>
<evidence type="ECO:0000256" key="6">
    <source>
        <dbReference type="ARBA" id="ARBA00023015"/>
    </source>
</evidence>
<name>A0A8T2V3F2_CERRI</name>
<accession>A0A8T2V3F2</accession>
<evidence type="ECO:0000256" key="2">
    <source>
        <dbReference type="ARBA" id="ARBA00022723"/>
    </source>
</evidence>
<dbReference type="Proteomes" id="UP000825935">
    <property type="component" value="Chromosome 3"/>
</dbReference>
<evidence type="ECO:0000313" key="12">
    <source>
        <dbReference type="EMBL" id="KAH7441922.1"/>
    </source>
</evidence>
<dbReference type="InterPro" id="IPR059161">
    <property type="entry name" value="Znf-C2H2_STOP1/2_3rd"/>
</dbReference>
<keyword evidence="13" id="KW-1185">Reference proteome</keyword>
<protein>
    <recommendedName>
        <fullName evidence="11">C2H2-type domain-containing protein</fullName>
    </recommendedName>
</protein>
<dbReference type="InterPro" id="IPR044300">
    <property type="entry name" value="STOP1/2"/>
</dbReference>
<evidence type="ECO:0000256" key="1">
    <source>
        <dbReference type="ARBA" id="ARBA00004123"/>
    </source>
</evidence>
<evidence type="ECO:0000256" key="3">
    <source>
        <dbReference type="ARBA" id="ARBA00022737"/>
    </source>
</evidence>
<keyword evidence="6" id="KW-0805">Transcription regulation</keyword>
<dbReference type="InterPro" id="IPR058196">
    <property type="entry name" value="zf-C2H2_STOP1/2_C"/>
</dbReference>
<feature type="compositionally biased region" description="Basic and acidic residues" evidence="10">
    <location>
        <begin position="260"/>
        <end position="273"/>
    </location>
</feature>
<dbReference type="PROSITE" id="PS50157">
    <property type="entry name" value="ZINC_FINGER_C2H2_2"/>
    <property type="match status" value="1"/>
</dbReference>
<dbReference type="OrthoDB" id="8113227at2759"/>
<evidence type="ECO:0000313" key="13">
    <source>
        <dbReference type="Proteomes" id="UP000825935"/>
    </source>
</evidence>
<dbReference type="PROSITE" id="PS00028">
    <property type="entry name" value="ZINC_FINGER_C2H2_1"/>
    <property type="match status" value="1"/>
</dbReference>
<keyword evidence="4 9" id="KW-0863">Zinc-finger</keyword>
<dbReference type="SUPFAM" id="SSF57667">
    <property type="entry name" value="beta-beta-alpha zinc fingers"/>
    <property type="match status" value="1"/>
</dbReference>
<dbReference type="SMART" id="SM00355">
    <property type="entry name" value="ZnF_C2H2"/>
    <property type="match status" value="3"/>
</dbReference>
<dbReference type="GO" id="GO:0008270">
    <property type="term" value="F:zinc ion binding"/>
    <property type="evidence" value="ECO:0007669"/>
    <property type="project" value="UniProtKB-KW"/>
</dbReference>
<keyword evidence="2" id="KW-0479">Metal-binding</keyword>
<dbReference type="Pfam" id="PF23115">
    <property type="entry name" value="zf-C2H2_STOP2_3rd"/>
    <property type="match status" value="1"/>
</dbReference>
<keyword evidence="3" id="KW-0677">Repeat</keyword>
<dbReference type="AlphaFoldDB" id="A0A8T2V3F2"/>
<gene>
    <name evidence="12" type="ORF">KP509_03G062400</name>
</gene>
<evidence type="ECO:0000256" key="8">
    <source>
        <dbReference type="ARBA" id="ARBA00023242"/>
    </source>
</evidence>
<comment type="caution">
    <text evidence="12">The sequence shown here is derived from an EMBL/GenBank/DDBJ whole genome shotgun (WGS) entry which is preliminary data.</text>
</comment>
<dbReference type="GO" id="GO:0010044">
    <property type="term" value="P:response to aluminum ion"/>
    <property type="evidence" value="ECO:0007669"/>
    <property type="project" value="InterPro"/>
</dbReference>
<organism evidence="12 13">
    <name type="scientific">Ceratopteris richardii</name>
    <name type="common">Triangle waterfern</name>
    <dbReference type="NCBI Taxonomy" id="49495"/>
    <lineage>
        <taxon>Eukaryota</taxon>
        <taxon>Viridiplantae</taxon>
        <taxon>Streptophyta</taxon>
        <taxon>Embryophyta</taxon>
        <taxon>Tracheophyta</taxon>
        <taxon>Polypodiopsida</taxon>
        <taxon>Polypodiidae</taxon>
        <taxon>Polypodiales</taxon>
        <taxon>Pteridineae</taxon>
        <taxon>Pteridaceae</taxon>
        <taxon>Parkerioideae</taxon>
        <taxon>Ceratopteris</taxon>
    </lineage>
</organism>
<dbReference type="Gene3D" id="3.30.160.60">
    <property type="entry name" value="Classic Zinc Finger"/>
    <property type="match status" value="1"/>
</dbReference>
<dbReference type="PANTHER" id="PTHR46352:SF1">
    <property type="entry name" value="PROTEIN SENSITIVE TO PROTON RHIZOTOXICITY 1"/>
    <property type="match status" value="1"/>
</dbReference>
<evidence type="ECO:0000259" key="11">
    <source>
        <dbReference type="PROSITE" id="PS50157"/>
    </source>
</evidence>
<evidence type="ECO:0000256" key="7">
    <source>
        <dbReference type="ARBA" id="ARBA00023163"/>
    </source>
</evidence>
<keyword evidence="7" id="KW-0804">Transcription</keyword>
<dbReference type="Pfam" id="PF23118">
    <property type="entry name" value="zf-C2H2_STOP2_C"/>
    <property type="match status" value="1"/>
</dbReference>
<dbReference type="InterPro" id="IPR013087">
    <property type="entry name" value="Znf_C2H2_type"/>
</dbReference>
<evidence type="ECO:0000256" key="5">
    <source>
        <dbReference type="ARBA" id="ARBA00022833"/>
    </source>
</evidence>
<keyword evidence="5" id="KW-0862">Zinc</keyword>
<evidence type="ECO:0000256" key="10">
    <source>
        <dbReference type="SAM" id="MobiDB-lite"/>
    </source>
</evidence>
<dbReference type="EMBL" id="CM035408">
    <property type="protein sequence ID" value="KAH7441922.1"/>
    <property type="molecule type" value="Genomic_DNA"/>
</dbReference>
<comment type="subcellular location">
    <subcellularLocation>
        <location evidence="1">Nucleus</location>
    </subcellularLocation>
</comment>
<keyword evidence="8" id="KW-0539">Nucleus</keyword>
<dbReference type="InterPro" id="IPR036236">
    <property type="entry name" value="Znf_C2H2_sf"/>
</dbReference>
<dbReference type="PANTHER" id="PTHR46352">
    <property type="entry name" value="PROTEIN SENSITIVE TO PROTON RHIZOTOXICITY 1"/>
    <property type="match status" value="1"/>
</dbReference>
<sequence length="581" mass="62549">MQRSISPISCFRSSSLQHCLPLQQVANKVHIQKIVAEAEGTSSLFNLRSSMEGFPAVSAGFLESLNNGSAFRPFPKMAGFKQFVPAAIPSAGIMSPEALLDVIGHAQQRLHDLESVVRMIIPADGQRGIVLQQQQVLSKEVTSVMSWLAAAMAGFSSPPGCHATVSAAMQVHDAFDFAFDGFNVDDLNNTLGGGLFYPLPQSSGMDALATNSEMCEGAGVHFPSIEMGTTDSTRPSSSSLKDQAKGTSSGTVGTVCKPPVGHEHDSQTPYDHREEDEDPGEGESLPPGSYELVEMAATEILAEHTHFCEICSKGFKRDANLRMHMRGHGDEYKTAAALARPDRLPHDASSKPRRYSCPYEGCKRNKKHQKFQPLKTMLCVKNHYRRSHCPKVLVCSRCKSKKFSVVADLKTHEKHCGQEKWQCSCGTTFSRKDKLYGHLGLFAGHSPATPVVHEPQPSEVIGDALENSVSCSKPDGSGMVCLPAGSIGFQGNLGSSNSILVDVTKEIGLYDVPLSMAGVTGTENEGFPVQNSKMGTIFSFGPVPVMRDSSLSSVSSAGWDASKELQKLLAGRLLHHGQGAK</sequence>
<reference evidence="12" key="1">
    <citation type="submission" date="2021-08" db="EMBL/GenBank/DDBJ databases">
        <title>WGS assembly of Ceratopteris richardii.</title>
        <authorList>
            <person name="Marchant D.B."/>
            <person name="Chen G."/>
            <person name="Jenkins J."/>
            <person name="Shu S."/>
            <person name="Leebens-Mack J."/>
            <person name="Grimwood J."/>
            <person name="Schmutz J."/>
            <person name="Soltis P."/>
            <person name="Soltis D."/>
            <person name="Chen Z.-H."/>
        </authorList>
    </citation>
    <scope>NUCLEOTIDE SEQUENCE</scope>
    <source>
        <strain evidence="12">Whitten #5841</strain>
        <tissue evidence="12">Leaf</tissue>
    </source>
</reference>
<proteinExistence type="predicted"/>